<evidence type="ECO:0008006" key="3">
    <source>
        <dbReference type="Google" id="ProtNLM"/>
    </source>
</evidence>
<proteinExistence type="predicted"/>
<gene>
    <name evidence="1" type="ORF">CPG37_04610</name>
</gene>
<protein>
    <recommendedName>
        <fullName evidence="3">Phage major tail tube protein</fullName>
    </recommendedName>
</protein>
<accession>A0ABX4LUZ8</accession>
<keyword evidence="2" id="KW-1185">Reference proteome</keyword>
<name>A0ABX4LUZ8_9BACT</name>
<sequence length="172" mass="19000">MGRQHSMKYPQTLTDFNIFIGGIGHLGTSKKVSLPKIEQIRETITAGGFERSVDTGVFKELESEFILSEFSSVIFSAMSDASKTADGISIEAKGSIFQGGERISIVATFKGSVDIDDGDFEAGKQIERKISMKLNRYILEIDGKEMVMLDTINMIAKIDGKDLLEDLRSHIQ</sequence>
<organism evidence="1 2">
    <name type="scientific">Malaciobacter canalis</name>
    <dbReference type="NCBI Taxonomy" id="1912871"/>
    <lineage>
        <taxon>Bacteria</taxon>
        <taxon>Pseudomonadati</taxon>
        <taxon>Campylobacterota</taxon>
        <taxon>Epsilonproteobacteria</taxon>
        <taxon>Campylobacterales</taxon>
        <taxon>Arcobacteraceae</taxon>
        <taxon>Malaciobacter</taxon>
    </lineage>
</organism>
<dbReference type="EMBL" id="NWVW01000004">
    <property type="protein sequence ID" value="PHO10334.1"/>
    <property type="molecule type" value="Genomic_DNA"/>
</dbReference>
<reference evidence="1 2" key="1">
    <citation type="submission" date="2017-09" db="EMBL/GenBank/DDBJ databases">
        <authorList>
            <person name="Perez-Cataluna A."/>
            <person name="Figueras M.J."/>
            <person name="Salas-Masso N."/>
        </authorList>
    </citation>
    <scope>NUCLEOTIDE SEQUENCE [LARGE SCALE GENOMIC DNA]</scope>
    <source>
        <strain evidence="1 2">F138-33</strain>
    </source>
</reference>
<evidence type="ECO:0000313" key="1">
    <source>
        <dbReference type="EMBL" id="PHO10334.1"/>
    </source>
</evidence>
<dbReference type="Pfam" id="PF04985">
    <property type="entry name" value="Phage_tube"/>
    <property type="match status" value="1"/>
</dbReference>
<dbReference type="Proteomes" id="UP000221384">
    <property type="component" value="Unassembled WGS sequence"/>
</dbReference>
<comment type="caution">
    <text evidence="1">The sequence shown here is derived from an EMBL/GenBank/DDBJ whole genome shotgun (WGS) entry which is preliminary data.</text>
</comment>
<dbReference type="InterPro" id="IPR006498">
    <property type="entry name" value="Tail_tube"/>
</dbReference>
<evidence type="ECO:0000313" key="2">
    <source>
        <dbReference type="Proteomes" id="UP000221384"/>
    </source>
</evidence>